<dbReference type="InterPro" id="IPR013325">
    <property type="entry name" value="RNA_pol_sigma_r2"/>
</dbReference>
<evidence type="ECO:0000256" key="5">
    <source>
        <dbReference type="ARBA" id="ARBA00023163"/>
    </source>
</evidence>
<keyword evidence="2" id="KW-0805">Transcription regulation</keyword>
<dbReference type="SUPFAM" id="SSF88659">
    <property type="entry name" value="Sigma3 and sigma4 domains of RNA polymerase sigma factors"/>
    <property type="match status" value="1"/>
</dbReference>
<dbReference type="GO" id="GO:0003677">
    <property type="term" value="F:DNA binding"/>
    <property type="evidence" value="ECO:0007669"/>
    <property type="project" value="UniProtKB-KW"/>
</dbReference>
<dbReference type="InterPro" id="IPR014284">
    <property type="entry name" value="RNA_pol_sigma-70_dom"/>
</dbReference>
<reference evidence="7" key="1">
    <citation type="submission" date="2020-02" db="EMBL/GenBank/DDBJ databases">
        <authorList>
            <person name="Meier V. D."/>
        </authorList>
    </citation>
    <scope>NUCLEOTIDE SEQUENCE</scope>
    <source>
        <strain evidence="7">AVDCRST_MAG93</strain>
    </source>
</reference>
<dbReference type="PANTHER" id="PTHR43133:SF8">
    <property type="entry name" value="RNA POLYMERASE SIGMA FACTOR HI_1459-RELATED"/>
    <property type="match status" value="1"/>
</dbReference>
<name>A0A6J4KJX1_9CHLR</name>
<comment type="similarity">
    <text evidence="1">Belongs to the sigma-70 factor family. ECF subfamily.</text>
</comment>
<keyword evidence="3" id="KW-0731">Sigma factor</keyword>
<dbReference type="InterPro" id="IPR039425">
    <property type="entry name" value="RNA_pol_sigma-70-like"/>
</dbReference>
<dbReference type="Pfam" id="PF04542">
    <property type="entry name" value="Sigma70_r2"/>
    <property type="match status" value="1"/>
</dbReference>
<dbReference type="Gene3D" id="1.10.1740.10">
    <property type="match status" value="1"/>
</dbReference>
<evidence type="ECO:0000259" key="6">
    <source>
        <dbReference type="Pfam" id="PF04542"/>
    </source>
</evidence>
<keyword evidence="5" id="KW-0804">Transcription</keyword>
<dbReference type="InterPro" id="IPR036388">
    <property type="entry name" value="WH-like_DNA-bd_sf"/>
</dbReference>
<sequence>MQPSDEELVRACQRGDEQAWEQLVERYQRLVYAVPRRAGLDQEAAADIFQRVFVKLLEHIDRIEQPARIQAWLVTTARRETWQLGKRERITAGHVSIDATVDEEPSLAIADDTDGPDEQFLLLEEQHSVRLAIASLGDRCRVLLTLLFYHPETPPYSEIAATLQIREGSIGPTRARCLQKFLDELDAQGWTS</sequence>
<dbReference type="InterPro" id="IPR013324">
    <property type="entry name" value="RNA_pol_sigma_r3/r4-like"/>
</dbReference>
<dbReference type="AlphaFoldDB" id="A0A6J4KJX1"/>
<accession>A0A6J4KJX1</accession>
<evidence type="ECO:0000256" key="1">
    <source>
        <dbReference type="ARBA" id="ARBA00010641"/>
    </source>
</evidence>
<evidence type="ECO:0000313" key="7">
    <source>
        <dbReference type="EMBL" id="CAA9307673.1"/>
    </source>
</evidence>
<evidence type="ECO:0000256" key="4">
    <source>
        <dbReference type="ARBA" id="ARBA00023125"/>
    </source>
</evidence>
<gene>
    <name evidence="7" type="ORF">AVDCRST_MAG93-5015</name>
</gene>
<feature type="domain" description="RNA polymerase sigma-70 region 2" evidence="6">
    <location>
        <begin position="23"/>
        <end position="80"/>
    </location>
</feature>
<proteinExistence type="inferred from homology"/>
<dbReference type="GO" id="GO:0016987">
    <property type="term" value="F:sigma factor activity"/>
    <property type="evidence" value="ECO:0007669"/>
    <property type="project" value="UniProtKB-KW"/>
</dbReference>
<keyword evidence="4" id="KW-0238">DNA-binding</keyword>
<dbReference type="NCBIfam" id="TIGR02937">
    <property type="entry name" value="sigma70-ECF"/>
    <property type="match status" value="1"/>
</dbReference>
<dbReference type="Gene3D" id="1.10.10.10">
    <property type="entry name" value="Winged helix-like DNA-binding domain superfamily/Winged helix DNA-binding domain"/>
    <property type="match status" value="1"/>
</dbReference>
<dbReference type="GO" id="GO:0006352">
    <property type="term" value="P:DNA-templated transcription initiation"/>
    <property type="evidence" value="ECO:0007669"/>
    <property type="project" value="InterPro"/>
</dbReference>
<dbReference type="SUPFAM" id="SSF88946">
    <property type="entry name" value="Sigma2 domain of RNA polymerase sigma factors"/>
    <property type="match status" value="1"/>
</dbReference>
<dbReference type="EMBL" id="CADCTR010001690">
    <property type="protein sequence ID" value="CAA9307673.1"/>
    <property type="molecule type" value="Genomic_DNA"/>
</dbReference>
<organism evidence="7">
    <name type="scientific">uncultured Chloroflexia bacterium</name>
    <dbReference type="NCBI Taxonomy" id="1672391"/>
    <lineage>
        <taxon>Bacteria</taxon>
        <taxon>Bacillati</taxon>
        <taxon>Chloroflexota</taxon>
        <taxon>Chloroflexia</taxon>
        <taxon>environmental samples</taxon>
    </lineage>
</organism>
<evidence type="ECO:0000256" key="2">
    <source>
        <dbReference type="ARBA" id="ARBA00023015"/>
    </source>
</evidence>
<dbReference type="InterPro" id="IPR007627">
    <property type="entry name" value="RNA_pol_sigma70_r2"/>
</dbReference>
<evidence type="ECO:0000256" key="3">
    <source>
        <dbReference type="ARBA" id="ARBA00023082"/>
    </source>
</evidence>
<protein>
    <submittedName>
        <fullName evidence="7">Putative RNA polymerase sigma factor</fullName>
    </submittedName>
</protein>
<dbReference type="PANTHER" id="PTHR43133">
    <property type="entry name" value="RNA POLYMERASE ECF-TYPE SIGMA FACTO"/>
    <property type="match status" value="1"/>
</dbReference>